<dbReference type="SUPFAM" id="SSF48452">
    <property type="entry name" value="TPR-like"/>
    <property type="match status" value="1"/>
</dbReference>
<dbReference type="Proteomes" id="UP000824201">
    <property type="component" value="Unassembled WGS sequence"/>
</dbReference>
<name>A0A9D1EFC5_9FIRM</name>
<evidence type="ECO:0000313" key="2">
    <source>
        <dbReference type="Proteomes" id="UP000824201"/>
    </source>
</evidence>
<organism evidence="1 2">
    <name type="scientific">Candidatus Fimimorpha faecalis</name>
    <dbReference type="NCBI Taxonomy" id="2840824"/>
    <lineage>
        <taxon>Bacteria</taxon>
        <taxon>Bacillati</taxon>
        <taxon>Bacillota</taxon>
        <taxon>Clostridia</taxon>
        <taxon>Eubacteriales</taxon>
        <taxon>Candidatus Fimimorpha</taxon>
    </lineage>
</organism>
<reference evidence="1" key="1">
    <citation type="submission" date="2020-10" db="EMBL/GenBank/DDBJ databases">
        <authorList>
            <person name="Gilroy R."/>
        </authorList>
    </citation>
    <scope>NUCLEOTIDE SEQUENCE</scope>
    <source>
        <strain evidence="1">ChiW13-3771</strain>
    </source>
</reference>
<protein>
    <submittedName>
        <fullName evidence="1">Transcriptional regulator</fullName>
    </submittedName>
</protein>
<dbReference type="Gene3D" id="1.25.40.10">
    <property type="entry name" value="Tetratricopeptide repeat domain"/>
    <property type="match status" value="1"/>
</dbReference>
<dbReference type="InterPro" id="IPR011990">
    <property type="entry name" value="TPR-like_helical_dom_sf"/>
</dbReference>
<sequence>MGYEPQMTKEDIRKLYRQLAIEFSSLPIDTVLEHCREIAKKYFSCFPLLLQIGSLFVNHSMLVKDPDKTVQILEEARTIFARVKTETDDIELAKQALDMEALCLLTLGRSNEVLDLLEPMELSLTFSEPLLASAYEKIGKTETAKSILQIGMYQSIIRLFNLLPSYLNLCLDQPTTFEETYKRTIALSETFQIRTLHPGLLLSFYVSAAQNYLALGKTEKALDLLEQYTQLATSDIYPLRLHGDHYFDRLDGWLEHTLTLGSDMPRNETIVRKDMTQAVRDNPAFTIIRYTPRFQSMIKRLEANEEVAYASNYNR</sequence>
<dbReference type="EMBL" id="DVHN01000129">
    <property type="protein sequence ID" value="HIR89274.1"/>
    <property type="molecule type" value="Genomic_DNA"/>
</dbReference>
<gene>
    <name evidence="1" type="ORF">IAC96_10015</name>
</gene>
<accession>A0A9D1EFC5</accession>
<proteinExistence type="predicted"/>
<reference evidence="1" key="2">
    <citation type="journal article" date="2021" name="PeerJ">
        <title>Extensive microbial diversity within the chicken gut microbiome revealed by metagenomics and culture.</title>
        <authorList>
            <person name="Gilroy R."/>
            <person name="Ravi A."/>
            <person name="Getino M."/>
            <person name="Pursley I."/>
            <person name="Horton D.L."/>
            <person name="Alikhan N.F."/>
            <person name="Baker D."/>
            <person name="Gharbi K."/>
            <person name="Hall N."/>
            <person name="Watson M."/>
            <person name="Adriaenssens E.M."/>
            <person name="Foster-Nyarko E."/>
            <person name="Jarju S."/>
            <person name="Secka A."/>
            <person name="Antonio M."/>
            <person name="Oren A."/>
            <person name="Chaudhuri R.R."/>
            <person name="La Ragione R."/>
            <person name="Hildebrand F."/>
            <person name="Pallen M.J."/>
        </authorList>
    </citation>
    <scope>NUCLEOTIDE SEQUENCE</scope>
    <source>
        <strain evidence="1">ChiW13-3771</strain>
    </source>
</reference>
<dbReference type="AlphaFoldDB" id="A0A9D1EFC5"/>
<evidence type="ECO:0000313" key="1">
    <source>
        <dbReference type="EMBL" id="HIR89274.1"/>
    </source>
</evidence>
<comment type="caution">
    <text evidence="1">The sequence shown here is derived from an EMBL/GenBank/DDBJ whole genome shotgun (WGS) entry which is preliminary data.</text>
</comment>